<dbReference type="PANTHER" id="PTHR34474">
    <property type="entry name" value="SIGNAL TRANSDUCTION PROTEIN TRAP"/>
    <property type="match status" value="1"/>
</dbReference>
<comment type="caution">
    <text evidence="2">The sequence shown here is derived from an EMBL/GenBank/DDBJ whole genome shotgun (WGS) entry which is preliminary data.</text>
</comment>
<name>A0A511N6P0_DEIC1</name>
<dbReference type="InterPro" id="IPR007138">
    <property type="entry name" value="ABM_dom"/>
</dbReference>
<dbReference type="Proteomes" id="UP000321306">
    <property type="component" value="Unassembled WGS sequence"/>
</dbReference>
<dbReference type="PROSITE" id="PS51725">
    <property type="entry name" value="ABM"/>
    <property type="match status" value="1"/>
</dbReference>
<protein>
    <submittedName>
        <fullName evidence="2">Antibiotic biosynthesis monooxygenase</fullName>
    </submittedName>
</protein>
<dbReference type="AlphaFoldDB" id="A0A511N6P0"/>
<dbReference type="PANTHER" id="PTHR34474:SF2">
    <property type="entry name" value="SIGNAL TRANSDUCTION PROTEIN TRAP"/>
    <property type="match status" value="1"/>
</dbReference>
<dbReference type="EMBL" id="BJXB01000018">
    <property type="protein sequence ID" value="GEM48137.1"/>
    <property type="molecule type" value="Genomic_DNA"/>
</dbReference>
<evidence type="ECO:0000259" key="1">
    <source>
        <dbReference type="PROSITE" id="PS51725"/>
    </source>
</evidence>
<organism evidence="2 3">
    <name type="scientific">Deinococcus cellulosilyticus (strain DSM 18568 / NBRC 106333 / KACC 11606 / 5516J-15)</name>
    <dbReference type="NCBI Taxonomy" id="1223518"/>
    <lineage>
        <taxon>Bacteria</taxon>
        <taxon>Thermotogati</taxon>
        <taxon>Deinococcota</taxon>
        <taxon>Deinococci</taxon>
        <taxon>Deinococcales</taxon>
        <taxon>Deinococcaceae</taxon>
        <taxon>Deinococcus</taxon>
    </lineage>
</organism>
<sequence length="104" mass="11883">MITVANRIYVNPEFAAQFEERFQNRARQVDSMPGFIRNLVLRPAKPGDPYVVLTFWESQEAFRAWTESDAFKQGHARSGTLPKEAFTGPNQLEVHEIITDSQQG</sequence>
<gene>
    <name evidence="2" type="ORF">DC3_37720</name>
</gene>
<dbReference type="OrthoDB" id="384737at2"/>
<dbReference type="SUPFAM" id="SSF54909">
    <property type="entry name" value="Dimeric alpha+beta barrel"/>
    <property type="match status" value="1"/>
</dbReference>
<dbReference type="RefSeq" id="WP_146886973.1">
    <property type="nucleotide sequence ID" value="NZ_BJXB01000018.1"/>
</dbReference>
<dbReference type="Gene3D" id="3.30.70.100">
    <property type="match status" value="1"/>
</dbReference>
<evidence type="ECO:0000313" key="2">
    <source>
        <dbReference type="EMBL" id="GEM48137.1"/>
    </source>
</evidence>
<keyword evidence="2" id="KW-0503">Monooxygenase</keyword>
<keyword evidence="2" id="KW-0560">Oxidoreductase</keyword>
<dbReference type="InterPro" id="IPR011008">
    <property type="entry name" value="Dimeric_a/b-barrel"/>
</dbReference>
<dbReference type="Pfam" id="PF03992">
    <property type="entry name" value="ABM"/>
    <property type="match status" value="1"/>
</dbReference>
<dbReference type="GO" id="GO:0004497">
    <property type="term" value="F:monooxygenase activity"/>
    <property type="evidence" value="ECO:0007669"/>
    <property type="project" value="UniProtKB-KW"/>
</dbReference>
<dbReference type="InterPro" id="IPR050404">
    <property type="entry name" value="Heme-degrading_MO"/>
</dbReference>
<evidence type="ECO:0000313" key="3">
    <source>
        <dbReference type="Proteomes" id="UP000321306"/>
    </source>
</evidence>
<proteinExistence type="predicted"/>
<keyword evidence="3" id="KW-1185">Reference proteome</keyword>
<accession>A0A511N6P0</accession>
<feature type="domain" description="ABM" evidence="1">
    <location>
        <begin position="2"/>
        <end position="94"/>
    </location>
</feature>
<reference evidence="2 3" key="1">
    <citation type="submission" date="2019-07" db="EMBL/GenBank/DDBJ databases">
        <title>Whole genome shotgun sequence of Deinococcus cellulosilyticus NBRC 106333.</title>
        <authorList>
            <person name="Hosoyama A."/>
            <person name="Uohara A."/>
            <person name="Ohji S."/>
            <person name="Ichikawa N."/>
        </authorList>
    </citation>
    <scope>NUCLEOTIDE SEQUENCE [LARGE SCALE GENOMIC DNA]</scope>
    <source>
        <strain evidence="2 3">NBRC 106333</strain>
    </source>
</reference>